<dbReference type="EMBL" id="QEFD01000222">
    <property type="protein sequence ID" value="PVU74357.1"/>
    <property type="molecule type" value="Genomic_DNA"/>
</dbReference>
<dbReference type="AlphaFoldDB" id="A0A2T9X2P8"/>
<protein>
    <submittedName>
        <fullName evidence="2">Glycine cleavage system protein H</fullName>
    </submittedName>
</protein>
<dbReference type="InterPro" id="IPR033753">
    <property type="entry name" value="GCV_H/Fam206"/>
</dbReference>
<accession>A0A2T9X2P8</accession>
<organism evidence="2 3">
    <name type="scientific">Acidianus hospitalis</name>
    <dbReference type="NCBI Taxonomy" id="563177"/>
    <lineage>
        <taxon>Archaea</taxon>
        <taxon>Thermoproteota</taxon>
        <taxon>Thermoprotei</taxon>
        <taxon>Sulfolobales</taxon>
        <taxon>Sulfolobaceae</taxon>
        <taxon>Acidianus</taxon>
    </lineage>
</organism>
<evidence type="ECO:0000313" key="1">
    <source>
        <dbReference type="EMBL" id="PVU74357.1"/>
    </source>
</evidence>
<dbReference type="Pfam" id="PF01597">
    <property type="entry name" value="GCV_H"/>
    <property type="match status" value="1"/>
</dbReference>
<reference evidence="2" key="2">
    <citation type="submission" date="2018-04" db="EMBL/GenBank/DDBJ databases">
        <authorList>
            <person name="Go L.Y."/>
            <person name="Mitchell J.A."/>
        </authorList>
    </citation>
    <scope>NUCLEOTIDE SEQUENCE</scope>
    <source>
        <strain evidence="2">SCGC AC-742_N10</strain>
    </source>
</reference>
<dbReference type="Proteomes" id="UP000245638">
    <property type="component" value="Unassembled WGS sequence"/>
</dbReference>
<name>A0A2T9X2P8_9CREN</name>
<evidence type="ECO:0000313" key="3">
    <source>
        <dbReference type="Proteomes" id="UP000245638"/>
    </source>
</evidence>
<comment type="caution">
    <text evidence="2">The sequence shown here is derived from an EMBL/GenBank/DDBJ whole genome shotgun (WGS) entry which is preliminary data.</text>
</comment>
<proteinExistence type="predicted"/>
<dbReference type="EMBL" id="QEFD01000221">
    <property type="protein sequence ID" value="PVU74364.1"/>
    <property type="molecule type" value="Genomic_DNA"/>
</dbReference>
<evidence type="ECO:0000313" key="2">
    <source>
        <dbReference type="EMBL" id="PVU74364.1"/>
    </source>
</evidence>
<dbReference type="InterPro" id="IPR011053">
    <property type="entry name" value="Single_hybrid_motif"/>
</dbReference>
<dbReference type="Gene3D" id="2.40.50.100">
    <property type="match status" value="1"/>
</dbReference>
<feature type="non-terminal residue" evidence="2">
    <location>
        <position position="1"/>
    </location>
</feature>
<reference evidence="2 3" key="1">
    <citation type="journal article" date="2015" name="Appl. Environ. Microbiol.">
        <title>Nanoarchaeota, Their Sulfolobales Host, and Nanoarchaeota Virus Distribution across Yellowstone National Park Hot Springs.</title>
        <authorList>
            <person name="Munson-McGee J.H."/>
            <person name="Field E.K."/>
            <person name="Bateson M."/>
            <person name="Rooney C."/>
            <person name="Stepanauskas R."/>
            <person name="Young M.J."/>
        </authorList>
    </citation>
    <scope>NUCLEOTIDE SEQUENCE [LARGE SCALE GENOMIC DNA]</scope>
    <source>
        <strain evidence="2">SCGC AC-742_N10</strain>
    </source>
</reference>
<dbReference type="SUPFAM" id="SSF51230">
    <property type="entry name" value="Single hybrid motif"/>
    <property type="match status" value="1"/>
</dbReference>
<gene>
    <name evidence="2" type="ORF">DDW13_07720</name>
    <name evidence="1" type="ORF">DDW13_07760</name>
</gene>
<sequence>EKDPVIINRDPYGKGWLVRMKVTNPEELKQLYTGEQAIQKLKELIASEKISCKRL</sequence>